<evidence type="ECO:0000256" key="4">
    <source>
        <dbReference type="ARBA" id="ARBA00023125"/>
    </source>
</evidence>
<dbReference type="InterPro" id="IPR007630">
    <property type="entry name" value="RNA_pol_sigma70_r4"/>
</dbReference>
<evidence type="ECO:0000256" key="3">
    <source>
        <dbReference type="ARBA" id="ARBA00023082"/>
    </source>
</evidence>
<evidence type="ECO:0000256" key="1">
    <source>
        <dbReference type="ARBA" id="ARBA00007788"/>
    </source>
</evidence>
<sequence length="309" mass="34463">MKSDAALAGVASMSTQPSARRSADPDRQFMKTAMAVPLLEREEELALATAWREEGDEQALHKLTTAYMRLVIAVAARFRQYGLPFADLVQEGNIGLMQAAARFEPERGLRFSTYASWWIRSSIQDYVLRNWSIVRTGTTAAQKSLFFNLRRLRALISDVSGGALTPENRAYVAEALKVGEDDVDAMAARLAAVDRSLNAPFTEEGEGEWQDLLADDRPDPEAAVMDARDTATRQNWISEAMSRLSERERHIITQRRLTEESVTLEKLGEELGISKERVRQIEHQALMKLKKSLTEIVGDPEEAGLVPAG</sequence>
<evidence type="ECO:0000256" key="6">
    <source>
        <dbReference type="SAM" id="MobiDB-lite"/>
    </source>
</evidence>
<reference evidence="8 9" key="1">
    <citation type="submission" date="2016-12" db="EMBL/GenBank/DDBJ databases">
        <title>The genome of dimorphic prosthecate Glycocaulis alkaliphilus 6b-8t, isolated from crude oil dictates its adaptability in petroleum environments.</title>
        <authorList>
            <person name="Wu X.-L."/>
            <person name="Geng S."/>
        </authorList>
    </citation>
    <scope>NUCLEOTIDE SEQUENCE [LARGE SCALE GENOMIC DNA]</scope>
    <source>
        <strain evidence="8 9">6B-8</strain>
    </source>
</reference>
<dbReference type="SUPFAM" id="SSF88659">
    <property type="entry name" value="Sigma3 and sigma4 domains of RNA polymerase sigma factors"/>
    <property type="match status" value="1"/>
</dbReference>
<dbReference type="Gene3D" id="1.20.120.1810">
    <property type="match status" value="1"/>
</dbReference>
<comment type="similarity">
    <text evidence="1">Belongs to the sigma-70 factor family.</text>
</comment>
<dbReference type="Pfam" id="PF04542">
    <property type="entry name" value="Sigma70_r2"/>
    <property type="match status" value="1"/>
</dbReference>
<dbReference type="Gene3D" id="1.20.140.160">
    <property type="match status" value="1"/>
</dbReference>
<keyword evidence="3" id="KW-0731">Sigma factor</keyword>
<dbReference type="InterPro" id="IPR000943">
    <property type="entry name" value="RNA_pol_sigma70"/>
</dbReference>
<dbReference type="PRINTS" id="PR00046">
    <property type="entry name" value="SIGMA70FCT"/>
</dbReference>
<protein>
    <submittedName>
        <fullName evidence="8">RNA polymerase sigma-32 factor</fullName>
    </submittedName>
</protein>
<gene>
    <name evidence="8" type="ORF">X907_0044</name>
</gene>
<dbReference type="InterPro" id="IPR013324">
    <property type="entry name" value="RNA_pol_sigma_r3/r4-like"/>
</dbReference>
<dbReference type="PANTHER" id="PTHR30376">
    <property type="entry name" value="SIGMA FACTOR RPOH HEAT SHOCK RELATED"/>
    <property type="match status" value="1"/>
</dbReference>
<keyword evidence="4" id="KW-0238">DNA-binding</keyword>
<keyword evidence="2" id="KW-0805">Transcription regulation</keyword>
<keyword evidence="5" id="KW-0804">Transcription</keyword>
<dbReference type="GO" id="GO:0006352">
    <property type="term" value="P:DNA-templated transcription initiation"/>
    <property type="evidence" value="ECO:0007669"/>
    <property type="project" value="InterPro"/>
</dbReference>
<dbReference type="Pfam" id="PF04545">
    <property type="entry name" value="Sigma70_r4"/>
    <property type="match status" value="1"/>
</dbReference>
<dbReference type="PROSITE" id="PS00715">
    <property type="entry name" value="SIGMA70_1"/>
    <property type="match status" value="1"/>
</dbReference>
<dbReference type="SUPFAM" id="SSF88946">
    <property type="entry name" value="Sigma2 domain of RNA polymerase sigma factors"/>
    <property type="match status" value="1"/>
</dbReference>
<name>A0A3T0E5E8_9PROT</name>
<dbReference type="NCBIfam" id="NF005143">
    <property type="entry name" value="PRK06596.1"/>
    <property type="match status" value="1"/>
</dbReference>
<organism evidence="8 9">
    <name type="scientific">Glycocaulis alkaliphilus</name>
    <dbReference type="NCBI Taxonomy" id="1434191"/>
    <lineage>
        <taxon>Bacteria</taxon>
        <taxon>Pseudomonadati</taxon>
        <taxon>Pseudomonadota</taxon>
        <taxon>Alphaproteobacteria</taxon>
        <taxon>Maricaulales</taxon>
        <taxon>Maricaulaceae</taxon>
        <taxon>Glycocaulis</taxon>
    </lineage>
</organism>
<dbReference type="InterPro" id="IPR014284">
    <property type="entry name" value="RNA_pol_sigma-70_dom"/>
</dbReference>
<dbReference type="InterPro" id="IPR007627">
    <property type="entry name" value="RNA_pol_sigma70_r2"/>
</dbReference>
<feature type="region of interest" description="Disordered" evidence="6">
    <location>
        <begin position="1"/>
        <end position="26"/>
    </location>
</feature>
<dbReference type="InterPro" id="IPR013325">
    <property type="entry name" value="RNA_pol_sigma_r2"/>
</dbReference>
<dbReference type="NCBIfam" id="NF005693">
    <property type="entry name" value="PRK07500.1"/>
    <property type="match status" value="1"/>
</dbReference>
<evidence type="ECO:0000256" key="2">
    <source>
        <dbReference type="ARBA" id="ARBA00023015"/>
    </source>
</evidence>
<evidence type="ECO:0000313" key="8">
    <source>
        <dbReference type="EMBL" id="AZU02595.1"/>
    </source>
</evidence>
<accession>A0A3T0E5E8</accession>
<proteinExistence type="inferred from homology"/>
<dbReference type="EMBL" id="CP018911">
    <property type="protein sequence ID" value="AZU02595.1"/>
    <property type="molecule type" value="Genomic_DNA"/>
</dbReference>
<dbReference type="PANTHER" id="PTHR30376:SF3">
    <property type="entry name" value="RNA POLYMERASE SIGMA FACTOR RPOH"/>
    <property type="match status" value="1"/>
</dbReference>
<keyword evidence="9" id="KW-1185">Reference proteome</keyword>
<dbReference type="AlphaFoldDB" id="A0A3T0E5E8"/>
<evidence type="ECO:0000256" key="5">
    <source>
        <dbReference type="ARBA" id="ARBA00023163"/>
    </source>
</evidence>
<dbReference type="GO" id="GO:0003677">
    <property type="term" value="F:DNA binding"/>
    <property type="evidence" value="ECO:0007669"/>
    <property type="project" value="UniProtKB-KW"/>
</dbReference>
<dbReference type="InterPro" id="IPR050813">
    <property type="entry name" value="Sigma-70_Factor"/>
</dbReference>
<feature type="domain" description="RNA polymerase sigma-70" evidence="7">
    <location>
        <begin position="87"/>
        <end position="100"/>
    </location>
</feature>
<dbReference type="KEGG" id="gak:X907_0044"/>
<evidence type="ECO:0000313" key="9">
    <source>
        <dbReference type="Proteomes" id="UP000286954"/>
    </source>
</evidence>
<dbReference type="GO" id="GO:0016987">
    <property type="term" value="F:sigma factor activity"/>
    <property type="evidence" value="ECO:0007669"/>
    <property type="project" value="UniProtKB-KW"/>
</dbReference>
<dbReference type="CDD" id="cd06171">
    <property type="entry name" value="Sigma70_r4"/>
    <property type="match status" value="1"/>
</dbReference>
<dbReference type="Proteomes" id="UP000286954">
    <property type="component" value="Chromosome"/>
</dbReference>
<evidence type="ECO:0000259" key="7">
    <source>
        <dbReference type="PROSITE" id="PS00715"/>
    </source>
</evidence>
<dbReference type="NCBIfam" id="TIGR02937">
    <property type="entry name" value="sigma70-ECF"/>
    <property type="match status" value="1"/>
</dbReference>